<accession>A0A0A9F4E7</accession>
<sequence>MLPLKIYKQDDPLRKQIACTRRQPRETNSFVHHFLWPELHHIYV</sequence>
<dbReference type="AlphaFoldDB" id="A0A0A9F4E7"/>
<dbReference type="EMBL" id="GBRH01194773">
    <property type="protein sequence ID" value="JAE03123.1"/>
    <property type="molecule type" value="Transcribed_RNA"/>
</dbReference>
<protein>
    <submittedName>
        <fullName evidence="1">Uncharacterized protein</fullName>
    </submittedName>
</protein>
<proteinExistence type="predicted"/>
<organism evidence="1">
    <name type="scientific">Arundo donax</name>
    <name type="common">Giant reed</name>
    <name type="synonym">Donax arundinaceus</name>
    <dbReference type="NCBI Taxonomy" id="35708"/>
    <lineage>
        <taxon>Eukaryota</taxon>
        <taxon>Viridiplantae</taxon>
        <taxon>Streptophyta</taxon>
        <taxon>Embryophyta</taxon>
        <taxon>Tracheophyta</taxon>
        <taxon>Spermatophyta</taxon>
        <taxon>Magnoliopsida</taxon>
        <taxon>Liliopsida</taxon>
        <taxon>Poales</taxon>
        <taxon>Poaceae</taxon>
        <taxon>PACMAD clade</taxon>
        <taxon>Arundinoideae</taxon>
        <taxon>Arundineae</taxon>
        <taxon>Arundo</taxon>
    </lineage>
</organism>
<name>A0A0A9F4E7_ARUDO</name>
<reference evidence="1" key="2">
    <citation type="journal article" date="2015" name="Data Brief">
        <title>Shoot transcriptome of the giant reed, Arundo donax.</title>
        <authorList>
            <person name="Barrero R.A."/>
            <person name="Guerrero F.D."/>
            <person name="Moolhuijzen P."/>
            <person name="Goolsby J.A."/>
            <person name="Tidwell J."/>
            <person name="Bellgard S.E."/>
            <person name="Bellgard M.I."/>
        </authorList>
    </citation>
    <scope>NUCLEOTIDE SEQUENCE</scope>
    <source>
        <tissue evidence="1">Shoot tissue taken approximately 20 cm above the soil surface</tissue>
    </source>
</reference>
<dbReference type="EMBL" id="GBRH01273880">
    <property type="protein sequence ID" value="JAD24015.1"/>
    <property type="molecule type" value="Transcribed_RNA"/>
</dbReference>
<reference evidence="1" key="1">
    <citation type="submission" date="2014-09" db="EMBL/GenBank/DDBJ databases">
        <authorList>
            <person name="Magalhaes I.L.F."/>
            <person name="Oliveira U."/>
            <person name="Santos F.R."/>
            <person name="Vidigal T.H.D.A."/>
            <person name="Brescovit A.D."/>
            <person name="Santos A.J."/>
        </authorList>
    </citation>
    <scope>NUCLEOTIDE SEQUENCE</scope>
    <source>
        <tissue evidence="1">Shoot tissue taken approximately 20 cm above the soil surface</tissue>
    </source>
</reference>
<evidence type="ECO:0000313" key="1">
    <source>
        <dbReference type="EMBL" id="JAE03123.1"/>
    </source>
</evidence>